<gene>
    <name evidence="3" type="ORF">ANN_25037</name>
</gene>
<feature type="region of interest" description="Disordered" evidence="1">
    <location>
        <begin position="18"/>
        <end position="57"/>
    </location>
</feature>
<dbReference type="PANTHER" id="PTHR31751">
    <property type="entry name" value="SI:CH211-108C17.2-RELATED-RELATED"/>
    <property type="match status" value="1"/>
</dbReference>
<evidence type="ECO:0000313" key="3">
    <source>
        <dbReference type="EMBL" id="KAJ4427415.1"/>
    </source>
</evidence>
<comment type="caution">
    <text evidence="3">The sequence shown here is derived from an EMBL/GenBank/DDBJ whole genome shotgun (WGS) entry which is preliminary data.</text>
</comment>
<feature type="compositionally biased region" description="Polar residues" evidence="1">
    <location>
        <begin position="36"/>
        <end position="57"/>
    </location>
</feature>
<protein>
    <recommendedName>
        <fullName evidence="2">Mutator-like transposase domain-containing protein</fullName>
    </recommendedName>
</protein>
<evidence type="ECO:0000259" key="2">
    <source>
        <dbReference type="Pfam" id="PF20700"/>
    </source>
</evidence>
<accession>A0ABQ8S0L5</accession>
<reference evidence="3 4" key="1">
    <citation type="journal article" date="2022" name="Allergy">
        <title>Genome assembly and annotation of Periplaneta americana reveal a comprehensive cockroach allergen profile.</title>
        <authorList>
            <person name="Wang L."/>
            <person name="Xiong Q."/>
            <person name="Saelim N."/>
            <person name="Wang L."/>
            <person name="Nong W."/>
            <person name="Wan A.T."/>
            <person name="Shi M."/>
            <person name="Liu X."/>
            <person name="Cao Q."/>
            <person name="Hui J.H.L."/>
            <person name="Sookrung N."/>
            <person name="Leung T.F."/>
            <person name="Tungtrongchitr A."/>
            <person name="Tsui S.K.W."/>
        </authorList>
    </citation>
    <scope>NUCLEOTIDE SEQUENCE [LARGE SCALE GENOMIC DNA]</scope>
    <source>
        <strain evidence="3">PWHHKU_190912</strain>
    </source>
</reference>
<dbReference type="Pfam" id="PF20700">
    <property type="entry name" value="Mutator"/>
    <property type="match status" value="1"/>
</dbReference>
<dbReference type="Proteomes" id="UP001148838">
    <property type="component" value="Unassembled WGS sequence"/>
</dbReference>
<dbReference type="InterPro" id="IPR049012">
    <property type="entry name" value="Mutator_transp_dom"/>
</dbReference>
<sequence>MPRSKKVRQRCLNMVKKRREKEKTRVVKSRPHVEHTTSSVETISSRPSVENNSAERNLRQNQLETSCQNVYSVNNEQCKYLLVDSSLLSGLVSDLKCSDCNCKSLYIVLCDEKHGFSHKLDLVCRVCGETKSSIYSSRRREDKFRRPGFDVNQRFVQSFVNAGQGYFELEQFAMVMNMSVMNKSTFNDHAAVMKKASECVADSVLHDARLEVRKAYSDLIVDTAVPEISDISVSFDGTWLTRGHSSMYGVGSVIDLLTGFVLDYTVMSKHCYRCMIAKRRMPITDFRVWYAVHAPECDLNHEGSSGAMEAALILWKRSEQYGLRNTTILSDGDASTYKRLSDEKPYGASVAIKKEECINHIGKRLGTALRKAVSEWRTRGCKLGGRGHGTLKAMTIAKLQKYYQKAILDKSGNLLAMKSAIYATLFHSISTDEKPQHGNCPVGTESWCFYQRAVAQGKQPGPHKDNVGTPLKEAVLAKMMTVYQRLASNTLLERCLKCLTQNANESLHSVIWRHCPKDSFGSKRRVDLAVDLAVCKFNAGCTNTVLSLQEAAGLPTGDKTVALGVRRDRGRVVKAKIRATKKFQHYRQAIKSAKRRLLEAAKRTEGTTYKAVHF</sequence>
<organism evidence="3 4">
    <name type="scientific">Periplaneta americana</name>
    <name type="common">American cockroach</name>
    <name type="synonym">Blatta americana</name>
    <dbReference type="NCBI Taxonomy" id="6978"/>
    <lineage>
        <taxon>Eukaryota</taxon>
        <taxon>Metazoa</taxon>
        <taxon>Ecdysozoa</taxon>
        <taxon>Arthropoda</taxon>
        <taxon>Hexapoda</taxon>
        <taxon>Insecta</taxon>
        <taxon>Pterygota</taxon>
        <taxon>Neoptera</taxon>
        <taxon>Polyneoptera</taxon>
        <taxon>Dictyoptera</taxon>
        <taxon>Blattodea</taxon>
        <taxon>Blattoidea</taxon>
        <taxon>Blattidae</taxon>
        <taxon>Blattinae</taxon>
        <taxon>Periplaneta</taxon>
    </lineage>
</organism>
<proteinExistence type="predicted"/>
<feature type="compositionally biased region" description="Basic and acidic residues" evidence="1">
    <location>
        <begin position="21"/>
        <end position="35"/>
    </location>
</feature>
<keyword evidence="4" id="KW-1185">Reference proteome</keyword>
<evidence type="ECO:0000313" key="4">
    <source>
        <dbReference type="Proteomes" id="UP001148838"/>
    </source>
</evidence>
<evidence type="ECO:0000256" key="1">
    <source>
        <dbReference type="SAM" id="MobiDB-lite"/>
    </source>
</evidence>
<dbReference type="EMBL" id="JAJSOF020000038">
    <property type="protein sequence ID" value="KAJ4427415.1"/>
    <property type="molecule type" value="Genomic_DNA"/>
</dbReference>
<feature type="domain" description="Mutator-like transposase" evidence="2">
    <location>
        <begin position="87"/>
        <end position="448"/>
    </location>
</feature>
<name>A0ABQ8S0L5_PERAM</name>